<organism evidence="1">
    <name type="scientific">hydrothermal vent metagenome</name>
    <dbReference type="NCBI Taxonomy" id="652676"/>
    <lineage>
        <taxon>unclassified sequences</taxon>
        <taxon>metagenomes</taxon>
        <taxon>ecological metagenomes</taxon>
    </lineage>
</organism>
<gene>
    <name evidence="1" type="ORF">MGWOODY_XGa1605</name>
</gene>
<protein>
    <submittedName>
        <fullName evidence="1">Uncharacterized protein</fullName>
    </submittedName>
</protein>
<accession>A0A160TSZ1</accession>
<proteinExistence type="predicted"/>
<dbReference type="AlphaFoldDB" id="A0A160TSZ1"/>
<reference evidence="1" key="1">
    <citation type="submission" date="2015-10" db="EMBL/GenBank/DDBJ databases">
        <authorList>
            <person name="Gilbert D.G."/>
        </authorList>
    </citation>
    <scope>NUCLEOTIDE SEQUENCE</scope>
</reference>
<sequence length="43" mass="4770">MRCTLSIIPEFSANDMICSNREEAFEVEGAEKVAHNGTAVNRE</sequence>
<dbReference type="EMBL" id="CZRL01000035">
    <property type="protein sequence ID" value="CUS50642.1"/>
    <property type="molecule type" value="Genomic_DNA"/>
</dbReference>
<name>A0A160TSZ1_9ZZZZ</name>
<evidence type="ECO:0000313" key="1">
    <source>
        <dbReference type="EMBL" id="CUS50642.1"/>
    </source>
</evidence>